<proteinExistence type="predicted"/>
<dbReference type="InterPro" id="IPR048365">
    <property type="entry name" value="TNP-like_RNaseH_N"/>
</dbReference>
<dbReference type="EMBL" id="JAHWGI010000122">
    <property type="protein sequence ID" value="KAK3909806.1"/>
    <property type="molecule type" value="Genomic_DNA"/>
</dbReference>
<dbReference type="Proteomes" id="UP001219518">
    <property type="component" value="Unassembled WGS sequence"/>
</dbReference>
<sequence length="732" mass="82213">MWRNVITVLSGKVLEDCDRVNYVVCSRHFAATDYKENCKKRLLRKEAYPSLLVPPLPKQSRKRRSLEDELVEVARAADARDCTENSAGTSSAATPAPTSGPGPRQRRQRRPRSARQKRVVSVSQKLSRRDATVRRLRLRAQQREKPPRATVVEKRFQQVVAAAADGDTKALFILEQVKNFPLKKPRWTEPVVRECVLLACISPTAYDQARAGILLQGMPVRSTLKRYLGPSTGEVGITSDVRDRMEAEVKTLQPIERFCTLMVDEMAIAEKAVLDKKSDQVFGVENLDEQDENNNRHLANKLLCFVIHGCCTPFTIPASYYFTRSASGTDLHRLALQKKELIKPVRYLSRKHVTPLGIEKQNVERADQFFSPSLVATLGIHNERLEWMEGEFLDYMRAIKAQYTERKMEFLTNETWEALQFTSKSTPAFIRYLLEQGFFYVLSRCLNSDPVESTFGAVRRLCGSNDMVDARSAMYALEKILRVGGLKTSRYSNVGEADAVPYKGNLKCASRARPSTSYSAALLSVDAEAQALARPLRSVSLDRALYPSLRNAALALPVSFVLRAVEERIECDVCVPGLRALDSDRSPLMALIRQTDRGSLAYPSMALMNVAGVIRDFTSLALKKMDSGRRGITAALSSTLQPHLLACPLLSGWTCCHRERVADILCEKLLPVLVTNACLLMTDNTRPAVALRKKPVNRKYMRGLTRSAPGFTLERVMAEDEEVDDRDQLEDF</sequence>
<evidence type="ECO:0000259" key="2">
    <source>
        <dbReference type="Pfam" id="PF21787"/>
    </source>
</evidence>
<evidence type="ECO:0000313" key="4">
    <source>
        <dbReference type="Proteomes" id="UP001219518"/>
    </source>
</evidence>
<dbReference type="PANTHER" id="PTHR48257:SF1">
    <property type="match status" value="1"/>
</dbReference>
<protein>
    <submittedName>
        <fullName evidence="3">DNA transposase</fullName>
    </submittedName>
</protein>
<dbReference type="PANTHER" id="PTHR48257">
    <property type="match status" value="1"/>
</dbReference>
<name>A0AAE1GUX3_9NEOP</name>
<feature type="compositionally biased region" description="Low complexity" evidence="1">
    <location>
        <begin position="86"/>
        <end position="103"/>
    </location>
</feature>
<feature type="compositionally biased region" description="Basic residues" evidence="1">
    <location>
        <begin position="104"/>
        <end position="118"/>
    </location>
</feature>
<evidence type="ECO:0000256" key="1">
    <source>
        <dbReference type="SAM" id="MobiDB-lite"/>
    </source>
</evidence>
<dbReference type="AlphaFoldDB" id="A0AAE1GUX3"/>
<gene>
    <name evidence="3" type="ORF">KUF71_019815</name>
</gene>
<organism evidence="3 4">
    <name type="scientific">Frankliniella fusca</name>
    <dbReference type="NCBI Taxonomy" id="407009"/>
    <lineage>
        <taxon>Eukaryota</taxon>
        <taxon>Metazoa</taxon>
        <taxon>Ecdysozoa</taxon>
        <taxon>Arthropoda</taxon>
        <taxon>Hexapoda</taxon>
        <taxon>Insecta</taxon>
        <taxon>Pterygota</taxon>
        <taxon>Neoptera</taxon>
        <taxon>Paraneoptera</taxon>
        <taxon>Thysanoptera</taxon>
        <taxon>Terebrantia</taxon>
        <taxon>Thripoidea</taxon>
        <taxon>Thripidae</taxon>
        <taxon>Frankliniella</taxon>
    </lineage>
</organism>
<reference evidence="3" key="1">
    <citation type="submission" date="2021-07" db="EMBL/GenBank/DDBJ databases">
        <authorList>
            <person name="Catto M.A."/>
            <person name="Jacobson A."/>
            <person name="Kennedy G."/>
            <person name="Labadie P."/>
            <person name="Hunt B.G."/>
            <person name="Srinivasan R."/>
        </authorList>
    </citation>
    <scope>NUCLEOTIDE SEQUENCE</scope>
    <source>
        <strain evidence="3">PL_HMW_Pooled</strain>
        <tissue evidence="3">Head</tissue>
    </source>
</reference>
<reference evidence="3" key="2">
    <citation type="journal article" date="2023" name="BMC Genomics">
        <title>Pest status, molecular evolution, and epigenetic factors derived from the genome assembly of Frankliniella fusca, a thysanopteran phytovirus vector.</title>
        <authorList>
            <person name="Catto M.A."/>
            <person name="Labadie P.E."/>
            <person name="Jacobson A.L."/>
            <person name="Kennedy G.G."/>
            <person name="Srinivasan R."/>
            <person name="Hunt B.G."/>
        </authorList>
    </citation>
    <scope>NUCLEOTIDE SEQUENCE</scope>
    <source>
        <strain evidence="3">PL_HMW_Pooled</strain>
    </source>
</reference>
<keyword evidence="4" id="KW-1185">Reference proteome</keyword>
<feature type="region of interest" description="Disordered" evidence="1">
    <location>
        <begin position="78"/>
        <end position="131"/>
    </location>
</feature>
<feature type="domain" description="Transposable element P transposase-like RNase H" evidence="2">
    <location>
        <begin position="234"/>
        <end position="335"/>
    </location>
</feature>
<evidence type="ECO:0000313" key="3">
    <source>
        <dbReference type="EMBL" id="KAK3909806.1"/>
    </source>
</evidence>
<comment type="caution">
    <text evidence="3">The sequence shown here is derived from an EMBL/GenBank/DDBJ whole genome shotgun (WGS) entry which is preliminary data.</text>
</comment>
<accession>A0AAE1GUX3</accession>
<dbReference type="Pfam" id="PF21787">
    <property type="entry name" value="TNP-like_RNaseH_N"/>
    <property type="match status" value="1"/>
</dbReference>